<comment type="caution">
    <text evidence="3">The sequence shown here is derived from an EMBL/GenBank/DDBJ whole genome shotgun (WGS) entry which is preliminary data.</text>
</comment>
<dbReference type="AlphaFoldDB" id="A0A1C0Z2D5"/>
<feature type="domain" description="DUF418" evidence="2">
    <location>
        <begin position="223"/>
        <end position="374"/>
    </location>
</feature>
<feature type="transmembrane region" description="Helical" evidence="1">
    <location>
        <begin position="111"/>
        <end position="130"/>
    </location>
</feature>
<feature type="transmembrane region" description="Helical" evidence="1">
    <location>
        <begin position="335"/>
        <end position="356"/>
    </location>
</feature>
<reference evidence="3 4" key="1">
    <citation type="submission" date="2016-07" db="EMBL/GenBank/DDBJ databases">
        <title>Caryophanon latum genome sequencing.</title>
        <authorList>
            <person name="Verma A."/>
            <person name="Pal Y."/>
            <person name="Krishnamurthi S."/>
        </authorList>
    </citation>
    <scope>NUCLEOTIDE SEQUENCE [LARGE SCALE GENOMIC DNA]</scope>
    <source>
        <strain evidence="3 4">DSM 14151</strain>
    </source>
</reference>
<feature type="transmembrane region" description="Helical" evidence="1">
    <location>
        <begin position="137"/>
        <end position="161"/>
    </location>
</feature>
<dbReference type="InterPro" id="IPR052529">
    <property type="entry name" value="Bact_Transport_Assoc"/>
</dbReference>
<dbReference type="PANTHER" id="PTHR30590:SF2">
    <property type="entry name" value="INNER MEMBRANE PROTEIN"/>
    <property type="match status" value="1"/>
</dbReference>
<feature type="transmembrane region" description="Helical" evidence="1">
    <location>
        <begin position="205"/>
        <end position="224"/>
    </location>
</feature>
<keyword evidence="1" id="KW-1133">Transmembrane helix</keyword>
<feature type="transmembrane region" description="Helical" evidence="1">
    <location>
        <begin position="277"/>
        <end position="296"/>
    </location>
</feature>
<gene>
    <name evidence="3" type="ORF">A6K76_04630</name>
</gene>
<feature type="transmembrane region" description="Helical" evidence="1">
    <location>
        <begin position="57"/>
        <end position="76"/>
    </location>
</feature>
<dbReference type="InterPro" id="IPR007349">
    <property type="entry name" value="DUF418"/>
</dbReference>
<evidence type="ECO:0000313" key="4">
    <source>
        <dbReference type="Proteomes" id="UP000093482"/>
    </source>
</evidence>
<name>A0A1C0Z2D5_9BACL</name>
<feature type="transmembrane region" description="Helical" evidence="1">
    <location>
        <begin position="18"/>
        <end position="37"/>
    </location>
</feature>
<protein>
    <recommendedName>
        <fullName evidence="2">DUF418 domain-containing protein</fullName>
    </recommendedName>
</protein>
<evidence type="ECO:0000259" key="2">
    <source>
        <dbReference type="Pfam" id="PF04235"/>
    </source>
</evidence>
<dbReference type="RefSeq" id="WP_066461462.1">
    <property type="nucleotide sequence ID" value="NZ_MATO01000006.1"/>
</dbReference>
<dbReference type="EMBL" id="MATO01000006">
    <property type="protein sequence ID" value="OCS93627.1"/>
    <property type="molecule type" value="Genomic_DNA"/>
</dbReference>
<dbReference type="Pfam" id="PF04235">
    <property type="entry name" value="DUF418"/>
    <property type="match status" value="1"/>
</dbReference>
<keyword evidence="1" id="KW-0812">Transmembrane</keyword>
<keyword evidence="1" id="KW-0472">Membrane</keyword>
<dbReference type="Proteomes" id="UP000093482">
    <property type="component" value="Unassembled WGS sequence"/>
</dbReference>
<dbReference type="PANTHER" id="PTHR30590">
    <property type="entry name" value="INNER MEMBRANE PROTEIN"/>
    <property type="match status" value="1"/>
</dbReference>
<keyword evidence="4" id="KW-1185">Reference proteome</keyword>
<organism evidence="3 4">
    <name type="scientific">Caryophanon latum</name>
    <dbReference type="NCBI Taxonomy" id="33977"/>
    <lineage>
        <taxon>Bacteria</taxon>
        <taxon>Bacillati</taxon>
        <taxon>Bacillota</taxon>
        <taxon>Bacilli</taxon>
        <taxon>Bacillales</taxon>
        <taxon>Caryophanaceae</taxon>
        <taxon>Caryophanon</taxon>
    </lineage>
</organism>
<evidence type="ECO:0000313" key="3">
    <source>
        <dbReference type="EMBL" id="OCS93627.1"/>
    </source>
</evidence>
<feature type="transmembrane region" description="Helical" evidence="1">
    <location>
        <begin position="308"/>
        <end position="329"/>
    </location>
</feature>
<sequence>MYTTYTDRIHTLDVIRGLCLLGILVINVFGFLLPMPYIDLYAWYSGSPFELVAYENIAIYIQGSIYPLFAMLFGYGVAMQYVKAGTSFYSFAPRRFTILLVIGLLHGVVLWWGDILFAYAICAFVLLAFIRLKPIALLVSAIVINGIWQLYALVFLGYWTYGSVQMDTYVDLQAIEDVVTAYTLGSWGDQLAQRSEDFAFMFQPIVWLTTLLPYMLIGAAASKWRLIERARELKAFWFALAVVTLGVGIYVKSLFVLSDSTYFYYYVQTYIGGPLVAIGYASVIVLVCMLPAMLNVMKPFASIGRMSLSMYIAQSVIMTALSYGASLYGKLDVQSMVLLAVGIYVLQVIAAELYFLKFTQGPLEIIWKRLTYRKIIQRK</sequence>
<feature type="transmembrane region" description="Helical" evidence="1">
    <location>
        <begin position="88"/>
        <end position="105"/>
    </location>
</feature>
<evidence type="ECO:0000256" key="1">
    <source>
        <dbReference type="SAM" id="Phobius"/>
    </source>
</evidence>
<feature type="transmembrane region" description="Helical" evidence="1">
    <location>
        <begin position="236"/>
        <end position="257"/>
    </location>
</feature>
<proteinExistence type="predicted"/>
<accession>A0A1C0Z2D5</accession>